<protein>
    <recommendedName>
        <fullName evidence="3">Type IV pilus biogenesis protein PilM</fullName>
    </recommendedName>
</protein>
<dbReference type="EMBL" id="UOGK01000613">
    <property type="protein sequence ID" value="VAX41932.1"/>
    <property type="molecule type" value="Genomic_DNA"/>
</dbReference>
<evidence type="ECO:0008006" key="3">
    <source>
        <dbReference type="Google" id="ProtNLM"/>
    </source>
</evidence>
<dbReference type="Pfam" id="PF11104">
    <property type="entry name" value="PilM_2"/>
    <property type="match status" value="1"/>
</dbReference>
<dbReference type="NCBIfam" id="TIGR01175">
    <property type="entry name" value="pilM"/>
    <property type="match status" value="1"/>
</dbReference>
<reference evidence="2" key="1">
    <citation type="submission" date="2018-06" db="EMBL/GenBank/DDBJ databases">
        <authorList>
            <person name="Zhirakovskaya E."/>
        </authorList>
    </citation>
    <scope>NUCLEOTIDE SEQUENCE</scope>
</reference>
<feature type="region of interest" description="Disordered" evidence="1">
    <location>
        <begin position="516"/>
        <end position="549"/>
    </location>
</feature>
<name>A0A3B1DMD8_9ZZZZ</name>
<dbReference type="Gene3D" id="3.30.420.40">
    <property type="match status" value="2"/>
</dbReference>
<dbReference type="InterPro" id="IPR005883">
    <property type="entry name" value="PilM"/>
</dbReference>
<feature type="compositionally biased region" description="Basic and acidic residues" evidence="1">
    <location>
        <begin position="631"/>
        <end position="646"/>
    </location>
</feature>
<dbReference type="InterPro" id="IPR043129">
    <property type="entry name" value="ATPase_NBD"/>
</dbReference>
<dbReference type="PANTHER" id="PTHR32432:SF3">
    <property type="entry name" value="ETHANOLAMINE UTILIZATION PROTEIN EUTJ"/>
    <property type="match status" value="1"/>
</dbReference>
<dbReference type="SUPFAM" id="SSF53067">
    <property type="entry name" value="Actin-like ATPase domain"/>
    <property type="match status" value="2"/>
</dbReference>
<sequence>MASSNACWGIEVGAGAVKAVKLVLEGDSLSVADFAYIPHSRVLSTPDIDPDDAKRVALGRLVSEYDLSKATVAVSVPGHSSFARFAKLPPVEPKKVPDIVKFEAVQQIPFPLEEVEWDYQTFVSPDSPDIEVGIFAITKQRIASELAILHDVNLTPDVVTLSPVAVYNAIAYDLQFTETSPGTILLDVGTTSTDLIIAEAGGVWVRTFPIGGHEFTMALVEAFKLSYPKAEKLKREAEQSKHARHVFQALRPVFSDLVQDVQRSIGYYQSMHSGANLERLVGMGSTFQLPGLRKYLKQQLGMHVYRLENFKRLESEGPRAAEFSAHTLNFATAYGLGLQGLGMASLNANLMPLDVAKQAMWASKGKWFAAAAGISLVATGAMFIRPFMDQQSLNIAEPKAVMDAVNESRVLTNEAKEAGVTEDVTQSEKIAELMALYEGREVYLHLLGDVDQMLSTAEGSAQALKDRGEGLGHGFTLQSMQTDYLYGSMSIPALGSGSGSSRGGGRVEAVEEQGYIPGLQGGRGGRGEEYGYEEGPGGSSGGGAEAATGDTGPRVAVTLELSTTQPLVEVFVESEIKRWLEEHAEREGKPYYYDIESFTWTPLYKVTHEEKIDSQAAGGRPGGGRNFGRSTEGREGRGGRGGRGREFEDEESMIPGLAEGGGRGGRGRVSSGSGGSQELPKNAVEALSTLDQFAPIVGDEDEQQYPPGTVESFFRVAFVAVLGEKQSEEEEGGDQ</sequence>
<dbReference type="AlphaFoldDB" id="A0A3B1DMD8"/>
<accession>A0A3B1DMD8</accession>
<evidence type="ECO:0000313" key="2">
    <source>
        <dbReference type="EMBL" id="VAX41932.1"/>
    </source>
</evidence>
<feature type="compositionally biased region" description="Gly residues" evidence="1">
    <location>
        <begin position="534"/>
        <end position="544"/>
    </location>
</feature>
<dbReference type="InterPro" id="IPR050696">
    <property type="entry name" value="FtsA/MreB"/>
</dbReference>
<evidence type="ECO:0000256" key="1">
    <source>
        <dbReference type="SAM" id="MobiDB-lite"/>
    </source>
</evidence>
<dbReference type="Gene3D" id="3.30.1490.300">
    <property type="match status" value="1"/>
</dbReference>
<dbReference type="CDD" id="cd24049">
    <property type="entry name" value="ASKHA_NBD_PilM"/>
    <property type="match status" value="1"/>
</dbReference>
<gene>
    <name evidence="2" type="ORF">MNBD_PLANCTO03-89</name>
</gene>
<feature type="region of interest" description="Disordered" evidence="1">
    <location>
        <begin position="612"/>
        <end position="686"/>
    </location>
</feature>
<proteinExistence type="predicted"/>
<organism evidence="2">
    <name type="scientific">hydrothermal vent metagenome</name>
    <dbReference type="NCBI Taxonomy" id="652676"/>
    <lineage>
        <taxon>unclassified sequences</taxon>
        <taxon>metagenomes</taxon>
        <taxon>ecological metagenomes</taxon>
    </lineage>
</organism>
<dbReference type="PANTHER" id="PTHR32432">
    <property type="entry name" value="CELL DIVISION PROTEIN FTSA-RELATED"/>
    <property type="match status" value="1"/>
</dbReference>